<reference evidence="1 2" key="1">
    <citation type="submission" date="2015-11" db="EMBL/GenBank/DDBJ databases">
        <title>Solirubrum puertoriconensis gen. nov. an environmental bacteria isolated in Puerto Rico.</title>
        <authorList>
            <person name="Cuebas-Irizarry M.F."/>
            <person name="Montalvo-Rodriguez R."/>
        </authorList>
    </citation>
    <scope>NUCLEOTIDE SEQUENCE [LARGE SCALE GENOMIC DNA]</scope>
    <source>
        <strain evidence="1 2">MC1A</strain>
    </source>
</reference>
<sequence length="213" mass="24228">MGRLGSFSMAVPFDNRYIGMKGTPYTVPRWLPGTIYMRRGIQASDLPLKYDSFGQRLLALRPSKDSIMVDLNQIDKFVLRETVPSSDGKPVVQTERLYQRLENPPAAIRDSFVEVLYARDNGKYALYKLPRKIFIKSQPDQGYNSGRDYNEIMDVSELYLKLPSGTLAKLAKPGNKQLEAVLPKEEAERLKALKLNIKSEDDLRKVVAQLDTK</sequence>
<dbReference type="EMBL" id="LNAL01000007">
    <property type="protein sequence ID" value="KUG07337.1"/>
    <property type="molecule type" value="Genomic_DNA"/>
</dbReference>
<accession>A0A9X0HK55</accession>
<dbReference type="AlphaFoldDB" id="A0A9X0HK55"/>
<gene>
    <name evidence="1" type="ORF">ASU33_13345</name>
</gene>
<comment type="caution">
    <text evidence="1">The sequence shown here is derived from an EMBL/GenBank/DDBJ whole genome shotgun (WGS) entry which is preliminary data.</text>
</comment>
<dbReference type="Proteomes" id="UP000054223">
    <property type="component" value="Unassembled WGS sequence"/>
</dbReference>
<protein>
    <submittedName>
        <fullName evidence="1">Uncharacterized protein</fullName>
    </submittedName>
</protein>
<evidence type="ECO:0000313" key="2">
    <source>
        <dbReference type="Proteomes" id="UP000054223"/>
    </source>
</evidence>
<keyword evidence="2" id="KW-1185">Reference proteome</keyword>
<evidence type="ECO:0000313" key="1">
    <source>
        <dbReference type="EMBL" id="KUG07337.1"/>
    </source>
</evidence>
<organism evidence="1 2">
    <name type="scientific">Solirubrum puertoriconensis</name>
    <dbReference type="NCBI Taxonomy" id="1751427"/>
    <lineage>
        <taxon>Bacteria</taxon>
        <taxon>Pseudomonadati</taxon>
        <taxon>Bacteroidota</taxon>
        <taxon>Cytophagia</taxon>
        <taxon>Cytophagales</taxon>
    </lineage>
</organism>
<proteinExistence type="predicted"/>
<name>A0A9X0HK55_SOLP1</name>